<sequence length="88" mass="9751">MPHFVPRAALTIYELTQNAQLWPHTICAHSAPAAYVIYPIVSDLGELSGNGIEFIDGMMFLECFYTVYDMGISRVSLATTQSTYANNT</sequence>
<dbReference type="InterPro" id="IPR021109">
    <property type="entry name" value="Peptidase_aspartic_dom_sf"/>
</dbReference>
<protein>
    <submittedName>
        <fullName evidence="1">Uncharacterized protein</fullName>
    </submittedName>
</protein>
<evidence type="ECO:0000313" key="2">
    <source>
        <dbReference type="Proteomes" id="UP000218811"/>
    </source>
</evidence>
<name>A0A2H3JL48_WOLCO</name>
<accession>A0A2H3JL48</accession>
<dbReference type="STRING" id="742152.A0A2H3JL48"/>
<dbReference type="AlphaFoldDB" id="A0A2H3JL48"/>
<dbReference type="OrthoDB" id="660550at2759"/>
<organism evidence="1 2">
    <name type="scientific">Wolfiporia cocos (strain MD-104)</name>
    <name type="common">Brown rot fungus</name>
    <dbReference type="NCBI Taxonomy" id="742152"/>
    <lineage>
        <taxon>Eukaryota</taxon>
        <taxon>Fungi</taxon>
        <taxon>Dikarya</taxon>
        <taxon>Basidiomycota</taxon>
        <taxon>Agaricomycotina</taxon>
        <taxon>Agaricomycetes</taxon>
        <taxon>Polyporales</taxon>
        <taxon>Phaeolaceae</taxon>
        <taxon>Wolfiporia</taxon>
    </lineage>
</organism>
<keyword evidence="2" id="KW-1185">Reference proteome</keyword>
<dbReference type="Proteomes" id="UP000218811">
    <property type="component" value="Unassembled WGS sequence"/>
</dbReference>
<proteinExistence type="predicted"/>
<reference evidence="1 2" key="1">
    <citation type="journal article" date="2012" name="Science">
        <title>The Paleozoic origin of enzymatic lignin decomposition reconstructed from 31 fungal genomes.</title>
        <authorList>
            <person name="Floudas D."/>
            <person name="Binder M."/>
            <person name="Riley R."/>
            <person name="Barry K."/>
            <person name="Blanchette R.A."/>
            <person name="Henrissat B."/>
            <person name="Martinez A.T."/>
            <person name="Otillar R."/>
            <person name="Spatafora J.W."/>
            <person name="Yadav J.S."/>
            <person name="Aerts A."/>
            <person name="Benoit I."/>
            <person name="Boyd A."/>
            <person name="Carlson A."/>
            <person name="Copeland A."/>
            <person name="Coutinho P.M."/>
            <person name="de Vries R.P."/>
            <person name="Ferreira P."/>
            <person name="Findley K."/>
            <person name="Foster B."/>
            <person name="Gaskell J."/>
            <person name="Glotzer D."/>
            <person name="Gorecki P."/>
            <person name="Heitman J."/>
            <person name="Hesse C."/>
            <person name="Hori C."/>
            <person name="Igarashi K."/>
            <person name="Jurgens J.A."/>
            <person name="Kallen N."/>
            <person name="Kersten P."/>
            <person name="Kohler A."/>
            <person name="Kuees U."/>
            <person name="Kumar T.K.A."/>
            <person name="Kuo A."/>
            <person name="LaButti K."/>
            <person name="Larrondo L.F."/>
            <person name="Lindquist E."/>
            <person name="Ling A."/>
            <person name="Lombard V."/>
            <person name="Lucas S."/>
            <person name="Lundell T."/>
            <person name="Martin R."/>
            <person name="McLaughlin D.J."/>
            <person name="Morgenstern I."/>
            <person name="Morin E."/>
            <person name="Murat C."/>
            <person name="Nagy L.G."/>
            <person name="Nolan M."/>
            <person name="Ohm R.A."/>
            <person name="Patyshakuliyeva A."/>
            <person name="Rokas A."/>
            <person name="Ruiz-Duenas F.J."/>
            <person name="Sabat G."/>
            <person name="Salamov A."/>
            <person name="Samejima M."/>
            <person name="Schmutz J."/>
            <person name="Slot J.C."/>
            <person name="St John F."/>
            <person name="Stenlid J."/>
            <person name="Sun H."/>
            <person name="Sun S."/>
            <person name="Syed K."/>
            <person name="Tsang A."/>
            <person name="Wiebenga A."/>
            <person name="Young D."/>
            <person name="Pisabarro A."/>
            <person name="Eastwood D.C."/>
            <person name="Martin F."/>
            <person name="Cullen D."/>
            <person name="Grigoriev I.V."/>
            <person name="Hibbett D.S."/>
        </authorList>
    </citation>
    <scope>NUCLEOTIDE SEQUENCE [LARGE SCALE GENOMIC DNA]</scope>
    <source>
        <strain evidence="1 2">MD-104</strain>
    </source>
</reference>
<dbReference type="Gene3D" id="2.40.70.10">
    <property type="entry name" value="Acid Proteases"/>
    <property type="match status" value="1"/>
</dbReference>
<evidence type="ECO:0000313" key="1">
    <source>
        <dbReference type="EMBL" id="PCH37374.1"/>
    </source>
</evidence>
<gene>
    <name evidence="1" type="ORF">WOLCODRAFT_84319</name>
</gene>
<dbReference type="EMBL" id="KB467931">
    <property type="protein sequence ID" value="PCH37374.1"/>
    <property type="molecule type" value="Genomic_DNA"/>
</dbReference>